<comment type="function">
    <text evidence="1">Involved in DNA recombination.</text>
</comment>
<keyword evidence="7" id="KW-1185">Reference proteome</keyword>
<feature type="coiled-coil region" evidence="5">
    <location>
        <begin position="142"/>
        <end position="176"/>
    </location>
</feature>
<dbReference type="Gene3D" id="1.20.5.1230">
    <property type="entry name" value="Apolipoprotein A-I"/>
    <property type="match status" value="1"/>
</dbReference>
<dbReference type="RefSeq" id="WP_212687290.1">
    <property type="nucleotide sequence ID" value="NZ_JAGSPN010000004.1"/>
</dbReference>
<dbReference type="PANTHER" id="PTHR30563:SF0">
    <property type="entry name" value="DNA RECOMBINATION PROTEIN RMUC"/>
    <property type="match status" value="1"/>
</dbReference>
<organism evidence="6 7">
    <name type="scientific">Undibacterium luofuense</name>
    <dbReference type="NCBI Taxonomy" id="2828733"/>
    <lineage>
        <taxon>Bacteria</taxon>
        <taxon>Pseudomonadati</taxon>
        <taxon>Pseudomonadota</taxon>
        <taxon>Betaproteobacteria</taxon>
        <taxon>Burkholderiales</taxon>
        <taxon>Oxalobacteraceae</taxon>
        <taxon>Undibacterium</taxon>
    </lineage>
</organism>
<evidence type="ECO:0000256" key="5">
    <source>
        <dbReference type="SAM" id="Coils"/>
    </source>
</evidence>
<dbReference type="Proteomes" id="UP000680067">
    <property type="component" value="Unassembled WGS sequence"/>
</dbReference>
<dbReference type="GO" id="GO:0006310">
    <property type="term" value="P:DNA recombination"/>
    <property type="evidence" value="ECO:0007669"/>
    <property type="project" value="UniProtKB-KW"/>
</dbReference>
<gene>
    <name evidence="6" type="primary">rmuC</name>
    <name evidence="6" type="ORF">KDM89_07300</name>
</gene>
<dbReference type="Pfam" id="PF02646">
    <property type="entry name" value="RmuC"/>
    <property type="match status" value="1"/>
</dbReference>
<keyword evidence="3 5" id="KW-0175">Coiled coil</keyword>
<evidence type="ECO:0000256" key="4">
    <source>
        <dbReference type="ARBA" id="ARBA00023172"/>
    </source>
</evidence>
<dbReference type="PANTHER" id="PTHR30563">
    <property type="entry name" value="DNA RECOMBINATION PROTEIN RMUC"/>
    <property type="match status" value="1"/>
</dbReference>
<keyword evidence="4" id="KW-0233">DNA recombination</keyword>
<accession>A0A941DLD1</accession>
<evidence type="ECO:0000256" key="3">
    <source>
        <dbReference type="ARBA" id="ARBA00023054"/>
    </source>
</evidence>
<evidence type="ECO:0000313" key="7">
    <source>
        <dbReference type="Proteomes" id="UP000680067"/>
    </source>
</evidence>
<comment type="caution">
    <text evidence="6">The sequence shown here is derived from an EMBL/GenBank/DDBJ whole genome shotgun (WGS) entry which is preliminary data.</text>
</comment>
<evidence type="ECO:0000256" key="1">
    <source>
        <dbReference type="ARBA" id="ARBA00003416"/>
    </source>
</evidence>
<sequence length="474" mass="53107">MAGAEWLLAGLIVAVLLIQIWQLRRNTSVTDAAMNPQLQQALQQLHAQMVAEHERTVRALGDQIQQQASAGRQEAAAGQTRLQQLLIAQQQQHHLSAKAQLDSFSQQLELFRQTQTQLSQQLREEQSAALRQLSDSLQQSVLALSEGNASRLQEIRQTLEQKISQLQQDNTQKLDEMRKTVDEKLHATLEQRLGESFRLVSDRLEKVHQGLGEMQQLATGVGDLKKVLTNVKTRGTWGEVQLEMILEQMLTPAQFAKNVEIRRGSGERVEFAIRLPGRSDDAEPVWLPIDAKFPKEQYERLQDAADRADPDAVNAAGRELERAIRNEAKTISEKYISPPLSTDFAILFLPTEGLYAEVMRRPGLADEIQRLSRVTIAGPSTLSALLNSLQMGFRTLTLEKRSSEVWEVLGAVKTEFTKFGDVLAATRTALEKAARNIDKAEVRTRQMSRKLKQVEALPEAQTQSLLETTGDDSV</sequence>
<evidence type="ECO:0000313" key="6">
    <source>
        <dbReference type="EMBL" id="MBR7781940.1"/>
    </source>
</evidence>
<dbReference type="InterPro" id="IPR003798">
    <property type="entry name" value="DNA_recombination_RmuC"/>
</dbReference>
<dbReference type="AlphaFoldDB" id="A0A941DLD1"/>
<reference evidence="6" key="1">
    <citation type="submission" date="2021-04" db="EMBL/GenBank/DDBJ databases">
        <title>novel species isolated from subtropical streams in China.</title>
        <authorList>
            <person name="Lu H."/>
        </authorList>
    </citation>
    <scope>NUCLEOTIDE SEQUENCE</scope>
    <source>
        <strain evidence="6">LFS511W</strain>
    </source>
</reference>
<evidence type="ECO:0000256" key="2">
    <source>
        <dbReference type="ARBA" id="ARBA00009840"/>
    </source>
</evidence>
<comment type="similarity">
    <text evidence="2">Belongs to the RmuC family.</text>
</comment>
<dbReference type="EMBL" id="JAGSPN010000004">
    <property type="protein sequence ID" value="MBR7781940.1"/>
    <property type="molecule type" value="Genomic_DNA"/>
</dbReference>
<proteinExistence type="inferred from homology"/>
<feature type="coiled-coil region" evidence="5">
    <location>
        <begin position="423"/>
        <end position="457"/>
    </location>
</feature>
<name>A0A941DLD1_9BURK</name>
<protein>
    <submittedName>
        <fullName evidence="6">DNA recombination protein RmuC</fullName>
    </submittedName>
</protein>